<keyword evidence="1" id="KW-0732">Signal</keyword>
<feature type="signal peptide" evidence="1">
    <location>
        <begin position="1"/>
        <end position="25"/>
    </location>
</feature>
<dbReference type="eggNOG" id="COG5316">
    <property type="taxonomic scope" value="Bacteria"/>
</dbReference>
<dbReference type="InterPro" id="IPR037291">
    <property type="entry name" value="DUF4139"/>
</dbReference>
<dbReference type="HOGENOM" id="CLU_039933_0_0_7"/>
<feature type="domain" description="DUF4139" evidence="2">
    <location>
        <begin position="191"/>
        <end position="484"/>
    </location>
</feature>
<dbReference type="STRING" id="338963.Pcar_2788"/>
<dbReference type="PANTHER" id="PTHR38075">
    <property type="entry name" value="DUF4139 DOMAIN-CONTAINING PROTEIN"/>
    <property type="match status" value="1"/>
</dbReference>
<dbReference type="PANTHER" id="PTHR38075:SF1">
    <property type="entry name" value="DUF4139 DOMAIN-CONTAINING PROTEIN"/>
    <property type="match status" value="1"/>
</dbReference>
<reference evidence="3 4" key="2">
    <citation type="journal article" date="2012" name="BMC Genomics">
        <title>The genome of Pelobacter carbinolicus reveals surprising metabolic capabilities and physiological features.</title>
        <authorList>
            <person name="Aklujkar M."/>
            <person name="Haveman S.A."/>
            <person name="Didonato R.Jr."/>
            <person name="Chertkov O."/>
            <person name="Han C.S."/>
            <person name="Land M.L."/>
            <person name="Brown P."/>
            <person name="Lovley D.R."/>
        </authorList>
    </citation>
    <scope>NUCLEOTIDE SEQUENCE [LARGE SCALE GENOMIC DNA]</scope>
    <source>
        <strain evidence="4">DSM 2380 / NBRC 103641 / GraBd1</strain>
    </source>
</reference>
<dbReference type="Proteomes" id="UP000002534">
    <property type="component" value="Chromosome"/>
</dbReference>
<evidence type="ECO:0000313" key="3">
    <source>
        <dbReference type="EMBL" id="ABA90023.1"/>
    </source>
</evidence>
<evidence type="ECO:0000313" key="4">
    <source>
        <dbReference type="Proteomes" id="UP000002534"/>
    </source>
</evidence>
<keyword evidence="4" id="KW-1185">Reference proteome</keyword>
<evidence type="ECO:0000259" key="2">
    <source>
        <dbReference type="Pfam" id="PF13598"/>
    </source>
</evidence>
<organism evidence="3 4">
    <name type="scientific">Syntrophotalea carbinolica (strain DSM 2380 / NBRC 103641 / GraBd1)</name>
    <name type="common">Pelobacter carbinolicus</name>
    <dbReference type="NCBI Taxonomy" id="338963"/>
    <lineage>
        <taxon>Bacteria</taxon>
        <taxon>Pseudomonadati</taxon>
        <taxon>Thermodesulfobacteriota</taxon>
        <taxon>Desulfuromonadia</taxon>
        <taxon>Desulfuromonadales</taxon>
        <taxon>Syntrophotaleaceae</taxon>
        <taxon>Syntrophotalea</taxon>
    </lineage>
</organism>
<dbReference type="EMBL" id="CP000142">
    <property type="protein sequence ID" value="ABA90023.1"/>
    <property type="molecule type" value="Genomic_DNA"/>
</dbReference>
<evidence type="ECO:0000256" key="1">
    <source>
        <dbReference type="SAM" id="SignalP"/>
    </source>
</evidence>
<proteinExistence type="predicted"/>
<dbReference type="Pfam" id="PF13598">
    <property type="entry name" value="DUF4139"/>
    <property type="match status" value="1"/>
</dbReference>
<gene>
    <name evidence="3" type="ordered locus">Pcar_2788</name>
</gene>
<accession>Q3A0T4</accession>
<reference evidence="4" key="1">
    <citation type="submission" date="2005-10" db="EMBL/GenBank/DDBJ databases">
        <title>Complete sequence of Pelobacter carbinolicus DSM 2380.</title>
        <authorList>
            <person name="Copeland A."/>
            <person name="Lucas S."/>
            <person name="Lapidus A."/>
            <person name="Barry K."/>
            <person name="Detter J.C."/>
            <person name="Glavina T."/>
            <person name="Hammon N."/>
            <person name="Israni S."/>
            <person name="Pitluck S."/>
            <person name="Chertkov O."/>
            <person name="Schmutz J."/>
            <person name="Larimer F."/>
            <person name="Land M."/>
            <person name="Kyrpides N."/>
            <person name="Ivanova N."/>
            <person name="Richardson P."/>
        </authorList>
    </citation>
    <scope>NUCLEOTIDE SEQUENCE [LARGE SCALE GENOMIC DNA]</scope>
    <source>
        <strain evidence="4">DSM 2380 / NBRC 103641 / GraBd1</strain>
    </source>
</reference>
<dbReference type="KEGG" id="pca:Pcar_2788"/>
<feature type="chain" id="PRO_5004223557" description="DUF4139 domain-containing protein" evidence="1">
    <location>
        <begin position="26"/>
        <end position="484"/>
    </location>
</feature>
<sequence length="484" mass="53538">MMRIRLLLRIFVAFALTGSISAAFAGTEITELRSTPADQQQVAVTIYNSNLALVKDLRRLTLPPGENLLAWRGVAAGMQPETALLRPVKGAGDFRVVEQSFDFDLLTPGKLLEKYVGRTVQVVRVHPQTGAETVESARVLAANGGVVLRMGDRIETGVPGRLVYPDVPANLRDRPTLVVQVATDKGGTRDLELSYLTGGLSWQADYVAELDDRDAHLDLSGWVTLNNQSGATYNQARLQLVAGDVHRVGRQGMGRQVFEERAMKVMAAAPAMAEESLLDYHLYTLERLTTIRENQVKQVALLNASGVPVSKEYLLRGGEYYYRGRHGMLGKKLKVAVYLEFNNSTKAGLGIPLPKGVLRVYKKDTAGNAQFVGEDRIDHTPKNEKVRLRLGDAFDVTADRIQTDYKKIAGGPSGTVIETAYRLELKNAKRQPVTVKVEEPMPGDWRILQQSHAHTKKDAHTATWQIAIPAEGKTVLTYRVRVRY</sequence>
<dbReference type="AlphaFoldDB" id="Q3A0T4"/>
<name>Q3A0T4_SYNC1</name>
<protein>
    <recommendedName>
        <fullName evidence="2">DUF4139 domain-containing protein</fullName>
    </recommendedName>
</protein>
<dbReference type="RefSeq" id="WP_011342568.1">
    <property type="nucleotide sequence ID" value="NC_007498.2"/>
</dbReference>